<organism evidence="1 2">
    <name type="scientific">Acinetobacter calcoaceticus</name>
    <dbReference type="NCBI Taxonomy" id="471"/>
    <lineage>
        <taxon>Bacteria</taxon>
        <taxon>Pseudomonadati</taxon>
        <taxon>Pseudomonadota</taxon>
        <taxon>Gammaproteobacteria</taxon>
        <taxon>Moraxellales</taxon>
        <taxon>Moraxellaceae</taxon>
        <taxon>Acinetobacter</taxon>
        <taxon>Acinetobacter calcoaceticus/baumannii complex</taxon>
    </lineage>
</organism>
<accession>A0A4R1XV29</accession>
<dbReference type="EMBL" id="SLVJ01000005">
    <property type="protein sequence ID" value="TCM68394.1"/>
    <property type="molecule type" value="Genomic_DNA"/>
</dbReference>
<sequence>MAKDQIVKFDEFTREQLVYSLKKYALQELDLDLGNLPAQFFFDFIIEEFGHHFYNQAINDTHVWLAERFAYLNEDLFMLSKEKIKKTD</sequence>
<dbReference type="InterPro" id="IPR018680">
    <property type="entry name" value="DUF2164"/>
</dbReference>
<dbReference type="Proteomes" id="UP000294963">
    <property type="component" value="Unassembled WGS sequence"/>
</dbReference>
<dbReference type="OrthoDB" id="6629495at2"/>
<comment type="caution">
    <text evidence="1">The sequence shown here is derived from an EMBL/GenBank/DDBJ whole genome shotgun (WGS) entry which is preliminary data.</text>
</comment>
<protein>
    <submittedName>
        <fullName evidence="1">Uncharacterized protein (DUF2164 family)</fullName>
    </submittedName>
</protein>
<name>A0A4R1XV29_ACICA</name>
<evidence type="ECO:0000313" key="2">
    <source>
        <dbReference type="Proteomes" id="UP000294963"/>
    </source>
</evidence>
<proteinExistence type="predicted"/>
<reference evidence="1 2" key="1">
    <citation type="submission" date="2019-03" db="EMBL/GenBank/DDBJ databases">
        <title>Genomic analyses of the natural microbiome of Caenorhabditis elegans.</title>
        <authorList>
            <person name="Samuel B."/>
        </authorList>
    </citation>
    <scope>NUCLEOTIDE SEQUENCE [LARGE SCALE GENOMIC DNA]</scope>
    <source>
        <strain evidence="1 2">JUb89</strain>
    </source>
</reference>
<keyword evidence="2" id="KW-1185">Reference proteome</keyword>
<evidence type="ECO:0000313" key="1">
    <source>
        <dbReference type="EMBL" id="TCM68394.1"/>
    </source>
</evidence>
<gene>
    <name evidence="1" type="ORF">EC844_10597</name>
</gene>
<dbReference type="AlphaFoldDB" id="A0A4R1XV29"/>
<dbReference type="Pfam" id="PF09932">
    <property type="entry name" value="DUF2164"/>
    <property type="match status" value="1"/>
</dbReference>